<dbReference type="OrthoDB" id="3223195at2759"/>
<dbReference type="InterPro" id="IPR008928">
    <property type="entry name" value="6-hairpin_glycosidase_sf"/>
</dbReference>
<dbReference type="Pfam" id="PF03663">
    <property type="entry name" value="Glyco_hydro_76"/>
    <property type="match status" value="1"/>
</dbReference>
<proteinExistence type="predicted"/>
<evidence type="ECO:0000313" key="3">
    <source>
        <dbReference type="Proteomes" id="UP000256964"/>
    </source>
</evidence>
<organism evidence="2 3">
    <name type="scientific">Lentinus brumalis</name>
    <dbReference type="NCBI Taxonomy" id="2498619"/>
    <lineage>
        <taxon>Eukaryota</taxon>
        <taxon>Fungi</taxon>
        <taxon>Dikarya</taxon>
        <taxon>Basidiomycota</taxon>
        <taxon>Agaricomycotina</taxon>
        <taxon>Agaricomycetes</taxon>
        <taxon>Polyporales</taxon>
        <taxon>Polyporaceae</taxon>
        <taxon>Lentinus</taxon>
    </lineage>
</organism>
<evidence type="ECO:0000256" key="1">
    <source>
        <dbReference type="SAM" id="SignalP"/>
    </source>
</evidence>
<accession>A0A371DG83</accession>
<gene>
    <name evidence="2" type="ORF">OH76DRAFT_1346712</name>
</gene>
<sequence>MFRVLTVFTLSALVCAQDLGVPGTWREFSNKYSLADRQAKAKAAIDVIAPKTTSNGEFQDVGYWGSAATVYSALSNYDHFVKTTTYQATVTNGLNKVFSEYAHFDQFGWWGTASYYAYRAYGDRNLLQHAIDTWSAVSPYQVTSGQASSGSTPAKNYAIQGSCNGVTNAGAVFWRPTTDDDNMNSVTTGLFLTLSAYLAKETGQSQYTNAAIAASNWIRNANTNANNIVLDTIHARDCSRSDAGWLFTYNSGKYIEGTNVLASVTGDSSWTTKMIQVAAAAMKNGPWQGSNGVITEGASPNSQNDGVYFKSSYVRALNEVFMTTNNAALGTLIHSYLVVQYNAILELAANGSTYSSSWAGPPQGYTGWGQAAALDNLVSAITSTT</sequence>
<dbReference type="InterPro" id="IPR053169">
    <property type="entry name" value="MUG_Protein"/>
</dbReference>
<name>A0A371DG83_9APHY</name>
<dbReference type="GO" id="GO:0005975">
    <property type="term" value="P:carbohydrate metabolic process"/>
    <property type="evidence" value="ECO:0007669"/>
    <property type="project" value="InterPro"/>
</dbReference>
<evidence type="ECO:0000313" key="2">
    <source>
        <dbReference type="EMBL" id="RDX51561.1"/>
    </source>
</evidence>
<keyword evidence="1" id="KW-0732">Signal</keyword>
<dbReference type="AlphaFoldDB" id="A0A371DG83"/>
<dbReference type="PANTHER" id="PTHR47791">
    <property type="entry name" value="MEIOTICALLY UP-REGULATED GENE 191 PROTEIN"/>
    <property type="match status" value="1"/>
</dbReference>
<dbReference type="PANTHER" id="PTHR47791:SF3">
    <property type="entry name" value="MEIOTICALLY UP-REGULATED GENE 191 PROTEIN"/>
    <property type="match status" value="1"/>
</dbReference>
<dbReference type="Proteomes" id="UP000256964">
    <property type="component" value="Unassembled WGS sequence"/>
</dbReference>
<dbReference type="InterPro" id="IPR005198">
    <property type="entry name" value="Glyco_hydro_76"/>
</dbReference>
<reference evidence="2 3" key="1">
    <citation type="journal article" date="2018" name="Biotechnol. Biofuels">
        <title>Integrative visual omics of the white-rot fungus Polyporus brumalis exposes the biotechnological potential of its oxidative enzymes for delignifying raw plant biomass.</title>
        <authorList>
            <person name="Miyauchi S."/>
            <person name="Rancon A."/>
            <person name="Drula E."/>
            <person name="Hage H."/>
            <person name="Chaduli D."/>
            <person name="Favel A."/>
            <person name="Grisel S."/>
            <person name="Henrissat B."/>
            <person name="Herpoel-Gimbert I."/>
            <person name="Ruiz-Duenas F.J."/>
            <person name="Chevret D."/>
            <person name="Hainaut M."/>
            <person name="Lin J."/>
            <person name="Wang M."/>
            <person name="Pangilinan J."/>
            <person name="Lipzen A."/>
            <person name="Lesage-Meessen L."/>
            <person name="Navarro D."/>
            <person name="Riley R."/>
            <person name="Grigoriev I.V."/>
            <person name="Zhou S."/>
            <person name="Raouche S."/>
            <person name="Rosso M.N."/>
        </authorList>
    </citation>
    <scope>NUCLEOTIDE SEQUENCE [LARGE SCALE GENOMIC DNA]</scope>
    <source>
        <strain evidence="2 3">BRFM 1820</strain>
    </source>
</reference>
<dbReference type="SUPFAM" id="SSF48208">
    <property type="entry name" value="Six-hairpin glycosidases"/>
    <property type="match status" value="1"/>
</dbReference>
<feature type="signal peptide" evidence="1">
    <location>
        <begin position="1"/>
        <end position="16"/>
    </location>
</feature>
<feature type="chain" id="PRO_5016662320" evidence="1">
    <location>
        <begin position="17"/>
        <end position="385"/>
    </location>
</feature>
<protein>
    <submittedName>
        <fullName evidence="2">Endo-1,6-alpha-mannosidase</fullName>
    </submittedName>
</protein>
<dbReference type="STRING" id="139420.A0A371DG83"/>
<dbReference type="EMBL" id="KZ857394">
    <property type="protein sequence ID" value="RDX51561.1"/>
    <property type="molecule type" value="Genomic_DNA"/>
</dbReference>
<dbReference type="Gene3D" id="1.50.10.20">
    <property type="match status" value="1"/>
</dbReference>
<keyword evidence="3" id="KW-1185">Reference proteome</keyword>